<dbReference type="PANTHER" id="PTHR34039">
    <property type="entry name" value="UPF0102 PROTEIN YRAN"/>
    <property type="match status" value="1"/>
</dbReference>
<comment type="similarity">
    <text evidence="1 2">Belongs to the UPF0102 family.</text>
</comment>
<dbReference type="InterPro" id="IPR011335">
    <property type="entry name" value="Restrct_endonuc-II-like"/>
</dbReference>
<dbReference type="GO" id="GO:0003676">
    <property type="term" value="F:nucleic acid binding"/>
    <property type="evidence" value="ECO:0007669"/>
    <property type="project" value="InterPro"/>
</dbReference>
<accession>A0A545TRM5</accession>
<protein>
    <recommendedName>
        <fullName evidence="2">UPF0102 protein FKG95_14345</fullName>
    </recommendedName>
</protein>
<comment type="caution">
    <text evidence="3">The sequence shown here is derived from an EMBL/GenBank/DDBJ whole genome shotgun (WGS) entry which is preliminary data.</text>
</comment>
<dbReference type="Gene3D" id="3.40.1350.10">
    <property type="match status" value="1"/>
</dbReference>
<dbReference type="SUPFAM" id="SSF52980">
    <property type="entry name" value="Restriction endonuclease-like"/>
    <property type="match status" value="1"/>
</dbReference>
<dbReference type="PANTHER" id="PTHR34039:SF1">
    <property type="entry name" value="UPF0102 PROTEIN YRAN"/>
    <property type="match status" value="1"/>
</dbReference>
<dbReference type="HAMAP" id="MF_00048">
    <property type="entry name" value="UPF0102"/>
    <property type="match status" value="1"/>
</dbReference>
<dbReference type="NCBIfam" id="NF009151">
    <property type="entry name" value="PRK12497.1-5"/>
    <property type="match status" value="1"/>
</dbReference>
<proteinExistence type="inferred from homology"/>
<dbReference type="InterPro" id="IPR011856">
    <property type="entry name" value="tRNA_endonuc-like_dom_sf"/>
</dbReference>
<keyword evidence="4" id="KW-1185">Reference proteome</keyword>
<dbReference type="EMBL" id="VHSH01000004">
    <property type="protein sequence ID" value="TQV79866.1"/>
    <property type="molecule type" value="Genomic_DNA"/>
</dbReference>
<name>A0A545TRM5_9PROT</name>
<evidence type="ECO:0000313" key="4">
    <source>
        <dbReference type="Proteomes" id="UP000315252"/>
    </source>
</evidence>
<evidence type="ECO:0000256" key="1">
    <source>
        <dbReference type="ARBA" id="ARBA00006738"/>
    </source>
</evidence>
<dbReference type="InterPro" id="IPR003509">
    <property type="entry name" value="UPF0102_YraN-like"/>
</dbReference>
<dbReference type="AlphaFoldDB" id="A0A545TRM5"/>
<dbReference type="OrthoDB" id="9812968at2"/>
<sequence>MTGKSRLKAYQRGRWAEAAACVWLLLQGFKILERGYRTAAGEIDVIARRGRLLLFVEVKARPSLDLARAAIADRQKRRIERAAAIFLQRYDRLSACDCRFDAILIAPKRWPKHIRDAWRESSN</sequence>
<reference evidence="3 4" key="1">
    <citation type="submission" date="2019-06" db="EMBL/GenBank/DDBJ databases">
        <title>Whole genome sequence for Rhodospirillaceae sp. R148.</title>
        <authorList>
            <person name="Wang G."/>
        </authorList>
    </citation>
    <scope>NUCLEOTIDE SEQUENCE [LARGE SCALE GENOMIC DNA]</scope>
    <source>
        <strain evidence="3 4">R148</strain>
    </source>
</reference>
<dbReference type="RefSeq" id="WP_142897047.1">
    <property type="nucleotide sequence ID" value="NZ_ML660055.1"/>
</dbReference>
<evidence type="ECO:0000313" key="3">
    <source>
        <dbReference type="EMBL" id="TQV79866.1"/>
    </source>
</evidence>
<organism evidence="3 4">
    <name type="scientific">Denitrobaculum tricleocarpae</name>
    <dbReference type="NCBI Taxonomy" id="2591009"/>
    <lineage>
        <taxon>Bacteria</taxon>
        <taxon>Pseudomonadati</taxon>
        <taxon>Pseudomonadota</taxon>
        <taxon>Alphaproteobacteria</taxon>
        <taxon>Rhodospirillales</taxon>
        <taxon>Rhodospirillaceae</taxon>
        <taxon>Denitrobaculum</taxon>
    </lineage>
</organism>
<dbReference type="Pfam" id="PF02021">
    <property type="entry name" value="UPF0102"/>
    <property type="match status" value="1"/>
</dbReference>
<evidence type="ECO:0000256" key="2">
    <source>
        <dbReference type="HAMAP-Rule" id="MF_00048"/>
    </source>
</evidence>
<gene>
    <name evidence="3" type="ORF">FKG95_14345</name>
</gene>
<dbReference type="Proteomes" id="UP000315252">
    <property type="component" value="Unassembled WGS sequence"/>
</dbReference>